<proteinExistence type="predicted"/>
<dbReference type="SUPFAM" id="SSF159888">
    <property type="entry name" value="YdhG-like"/>
    <property type="match status" value="1"/>
</dbReference>
<dbReference type="RefSeq" id="WP_223790911.1">
    <property type="nucleotide sequence ID" value="NZ_JAIOUQ010000003.1"/>
</dbReference>
<dbReference type="AlphaFoldDB" id="A0A8T5UNT1"/>
<evidence type="ECO:0000313" key="2">
    <source>
        <dbReference type="EMBL" id="MBZ2165304.1"/>
    </source>
</evidence>
<organism evidence="2 3">
    <name type="scientific">Methanobacterium spitsbergense</name>
    <dbReference type="NCBI Taxonomy" id="2874285"/>
    <lineage>
        <taxon>Archaea</taxon>
        <taxon>Methanobacteriati</taxon>
        <taxon>Methanobacteriota</taxon>
        <taxon>Methanomada group</taxon>
        <taxon>Methanobacteria</taxon>
        <taxon>Methanobacteriales</taxon>
        <taxon>Methanobacteriaceae</taxon>
        <taxon>Methanobacterium</taxon>
    </lineage>
</organism>
<dbReference type="EMBL" id="JAIOUQ010000003">
    <property type="protein sequence ID" value="MBZ2165304.1"/>
    <property type="molecule type" value="Genomic_DNA"/>
</dbReference>
<reference evidence="3" key="1">
    <citation type="journal article" date="2022" name="Microbiol. Resour. Announc.">
        <title>Draft Genome Sequence of a Methanogenic Archaeon from West Spitsbergen Permafrost.</title>
        <authorList>
            <person name="Trubitsyn V."/>
            <person name="Rivkina E."/>
            <person name="Shcherbakova V."/>
        </authorList>
    </citation>
    <scope>NUCLEOTIDE SEQUENCE [LARGE SCALE GENOMIC DNA]</scope>
    <source>
        <strain evidence="3">VT</strain>
    </source>
</reference>
<sequence>MENKRIDLDKYLSPFTDDISILVRDLRAKILKLDLDLDEVIKWNNIIYEKNGLVYAIVVHKDHVNLEFANGIELLDPDGMLEGTGQKMRHVKIRNSEEIESKKLTNLIREAPYLNTTKKI</sequence>
<dbReference type="Pfam" id="PF08818">
    <property type="entry name" value="DUF1801"/>
    <property type="match status" value="1"/>
</dbReference>
<dbReference type="Gene3D" id="3.90.1150.200">
    <property type="match status" value="1"/>
</dbReference>
<feature type="domain" description="YdhG-like" evidence="1">
    <location>
        <begin position="23"/>
        <end position="111"/>
    </location>
</feature>
<name>A0A8T5UNT1_9EURY</name>
<protein>
    <submittedName>
        <fullName evidence="2">DUF1801 domain-containing protein</fullName>
    </submittedName>
</protein>
<gene>
    <name evidence="2" type="ORF">K8N75_04520</name>
</gene>
<accession>A0A8T5UNT1</accession>
<dbReference type="InterPro" id="IPR014922">
    <property type="entry name" value="YdhG-like"/>
</dbReference>
<keyword evidence="3" id="KW-1185">Reference proteome</keyword>
<evidence type="ECO:0000259" key="1">
    <source>
        <dbReference type="Pfam" id="PF08818"/>
    </source>
</evidence>
<comment type="caution">
    <text evidence="2">The sequence shown here is derived from an EMBL/GenBank/DDBJ whole genome shotgun (WGS) entry which is preliminary data.</text>
</comment>
<evidence type="ECO:0000313" key="3">
    <source>
        <dbReference type="Proteomes" id="UP000825933"/>
    </source>
</evidence>
<dbReference type="Proteomes" id="UP000825933">
    <property type="component" value="Unassembled WGS sequence"/>
</dbReference>